<dbReference type="InterPro" id="IPR050659">
    <property type="entry name" value="Peptidase_M24B"/>
</dbReference>
<evidence type="ECO:0000313" key="3">
    <source>
        <dbReference type="EMBL" id="GGF54671.1"/>
    </source>
</evidence>
<proteinExistence type="predicted"/>
<dbReference type="PANTHER" id="PTHR46112">
    <property type="entry name" value="AMINOPEPTIDASE"/>
    <property type="match status" value="1"/>
</dbReference>
<evidence type="ECO:0000259" key="2">
    <source>
        <dbReference type="Pfam" id="PF01321"/>
    </source>
</evidence>
<dbReference type="SUPFAM" id="SSF55920">
    <property type="entry name" value="Creatinase/aminopeptidase"/>
    <property type="match status" value="1"/>
</dbReference>
<name>A0A917F5W5_9HYPH</name>
<dbReference type="InterPro" id="IPR029149">
    <property type="entry name" value="Creatin/AminoP/Spt16_N"/>
</dbReference>
<dbReference type="GO" id="GO:0004177">
    <property type="term" value="F:aminopeptidase activity"/>
    <property type="evidence" value="ECO:0007669"/>
    <property type="project" value="UniProtKB-KW"/>
</dbReference>
<dbReference type="RefSeq" id="WP_188576411.1">
    <property type="nucleotide sequence ID" value="NZ_BMCT01000001.1"/>
</dbReference>
<keyword evidence="3" id="KW-0378">Hydrolase</keyword>
<dbReference type="InterPro" id="IPR036005">
    <property type="entry name" value="Creatinase/aminopeptidase-like"/>
</dbReference>
<protein>
    <submittedName>
        <fullName evidence="3">Xaa-Pro aminopeptidase</fullName>
    </submittedName>
</protein>
<gene>
    <name evidence="3" type="ORF">GCM10007301_12760</name>
</gene>
<dbReference type="SUPFAM" id="SSF53092">
    <property type="entry name" value="Creatinase/prolidase N-terminal domain"/>
    <property type="match status" value="1"/>
</dbReference>
<evidence type="ECO:0000259" key="1">
    <source>
        <dbReference type="Pfam" id="PF00557"/>
    </source>
</evidence>
<dbReference type="Gene3D" id="3.40.350.10">
    <property type="entry name" value="Creatinase/prolidase N-terminal domain"/>
    <property type="match status" value="1"/>
</dbReference>
<dbReference type="PANTHER" id="PTHR46112:SF2">
    <property type="entry name" value="XAA-PRO AMINOPEPTIDASE P-RELATED"/>
    <property type="match status" value="1"/>
</dbReference>
<keyword evidence="3" id="KW-0031">Aminopeptidase</keyword>
<sequence>MSDAPKAFAFPLEEYQQRVATLRHRMAEAGADLLVIDEFEHLAYYTGHIPTAAMYQCCLMPADGEPVMIVRSLDGPMLEEMSWTTEHVLFDDSEDPIAVVAAQIRARGWADLRIAVETDSHIMLPSRLAQLKRLLGRRELVDFGGHMWELRLRKSPRELDYLRKCSEICDLATLAGAEASRVGVPEREVAAAITGAALRAGADNTRLVLMQSGPRSSTLHGGLTGRSLAIGDIVHIEMVPHYRGYTARSMRPVSVGAPSARQLDVARQLVAFQDEQFAAMIPGAHAAEVDRILRDQVLKAGLRESYTNITGYTLGLVTIPRTSDFTRVFLPNSDWVLEENMVFHMYGWAEGMAFSETVVVTPAGGERLTRLDRRIFVA</sequence>
<dbReference type="InterPro" id="IPR000587">
    <property type="entry name" value="Creatinase_N"/>
</dbReference>
<evidence type="ECO:0000313" key="4">
    <source>
        <dbReference type="Proteomes" id="UP000606044"/>
    </source>
</evidence>
<comment type="caution">
    <text evidence="3">The sequence shown here is derived from an EMBL/GenBank/DDBJ whole genome shotgun (WGS) entry which is preliminary data.</text>
</comment>
<dbReference type="AlphaFoldDB" id="A0A917F5W5"/>
<organism evidence="3 4">
    <name type="scientific">Azorhizobium oxalatiphilum</name>
    <dbReference type="NCBI Taxonomy" id="980631"/>
    <lineage>
        <taxon>Bacteria</taxon>
        <taxon>Pseudomonadati</taxon>
        <taxon>Pseudomonadota</taxon>
        <taxon>Alphaproteobacteria</taxon>
        <taxon>Hyphomicrobiales</taxon>
        <taxon>Xanthobacteraceae</taxon>
        <taxon>Azorhizobium</taxon>
    </lineage>
</organism>
<feature type="domain" description="Creatinase N-terminal" evidence="2">
    <location>
        <begin position="18"/>
        <end position="152"/>
    </location>
</feature>
<keyword evidence="4" id="KW-1185">Reference proteome</keyword>
<keyword evidence="3" id="KW-0645">Protease</keyword>
<feature type="domain" description="Peptidase M24" evidence="1">
    <location>
        <begin position="161"/>
        <end position="361"/>
    </location>
</feature>
<dbReference type="EMBL" id="BMCT01000001">
    <property type="protein sequence ID" value="GGF54671.1"/>
    <property type="molecule type" value="Genomic_DNA"/>
</dbReference>
<dbReference type="Gene3D" id="3.90.230.10">
    <property type="entry name" value="Creatinase/methionine aminopeptidase superfamily"/>
    <property type="match status" value="1"/>
</dbReference>
<accession>A0A917F5W5</accession>
<dbReference type="Pfam" id="PF01321">
    <property type="entry name" value="Creatinase_N"/>
    <property type="match status" value="1"/>
</dbReference>
<reference evidence="3" key="2">
    <citation type="submission" date="2020-09" db="EMBL/GenBank/DDBJ databases">
        <authorList>
            <person name="Sun Q."/>
            <person name="Sedlacek I."/>
        </authorList>
    </citation>
    <scope>NUCLEOTIDE SEQUENCE</scope>
    <source>
        <strain evidence="3">CCM 7897</strain>
    </source>
</reference>
<dbReference type="Pfam" id="PF00557">
    <property type="entry name" value="Peptidase_M24"/>
    <property type="match status" value="1"/>
</dbReference>
<dbReference type="Proteomes" id="UP000606044">
    <property type="component" value="Unassembled WGS sequence"/>
</dbReference>
<reference evidence="3" key="1">
    <citation type="journal article" date="2014" name="Int. J. Syst. Evol. Microbiol.">
        <title>Complete genome sequence of Corynebacterium casei LMG S-19264T (=DSM 44701T), isolated from a smear-ripened cheese.</title>
        <authorList>
            <consortium name="US DOE Joint Genome Institute (JGI-PGF)"/>
            <person name="Walter F."/>
            <person name="Albersmeier A."/>
            <person name="Kalinowski J."/>
            <person name="Ruckert C."/>
        </authorList>
    </citation>
    <scope>NUCLEOTIDE SEQUENCE</scope>
    <source>
        <strain evidence="3">CCM 7897</strain>
    </source>
</reference>
<dbReference type="CDD" id="cd01066">
    <property type="entry name" value="APP_MetAP"/>
    <property type="match status" value="1"/>
</dbReference>
<dbReference type="InterPro" id="IPR000994">
    <property type="entry name" value="Pept_M24"/>
</dbReference>